<dbReference type="STRING" id="523791.Kkor_2376"/>
<evidence type="ECO:0000313" key="2">
    <source>
        <dbReference type="Proteomes" id="UP000001231"/>
    </source>
</evidence>
<reference evidence="1 2" key="1">
    <citation type="journal article" date="2009" name="Stand. Genomic Sci.">
        <title>Complete genome sequence of Kangiella koreensis type strain (SW-125).</title>
        <authorList>
            <person name="Han C."/>
            <person name="Sikorski J."/>
            <person name="Lapidus A."/>
            <person name="Nolan M."/>
            <person name="Glavina Del Rio T."/>
            <person name="Tice H."/>
            <person name="Cheng J.F."/>
            <person name="Lucas S."/>
            <person name="Chen F."/>
            <person name="Copeland A."/>
            <person name="Ivanova N."/>
            <person name="Mavromatis K."/>
            <person name="Ovchinnikova G."/>
            <person name="Pati A."/>
            <person name="Bruce D."/>
            <person name="Goodwin L."/>
            <person name="Pitluck S."/>
            <person name="Chen A."/>
            <person name="Palaniappan K."/>
            <person name="Land M."/>
            <person name="Hauser L."/>
            <person name="Chang Y.J."/>
            <person name="Jeffries C.D."/>
            <person name="Chain P."/>
            <person name="Saunders E."/>
            <person name="Brettin T."/>
            <person name="Goker M."/>
            <person name="Tindall B.J."/>
            <person name="Bristow J."/>
            <person name="Eisen J.A."/>
            <person name="Markowitz V."/>
            <person name="Hugenholtz P."/>
            <person name="Kyrpides N.C."/>
            <person name="Klenk H.P."/>
            <person name="Detter J.C."/>
        </authorList>
    </citation>
    <scope>NUCLEOTIDE SEQUENCE [LARGE SCALE GENOMIC DNA]</scope>
    <source>
        <strain evidence="2">DSM 16069 / KCTC 12182 / SW-125</strain>
    </source>
</reference>
<name>C7R8Z5_KANKD</name>
<proteinExistence type="predicted"/>
<dbReference type="InterPro" id="IPR010775">
    <property type="entry name" value="DUF1365"/>
</dbReference>
<dbReference type="KEGG" id="kko:Kkor_2376"/>
<dbReference type="PANTHER" id="PTHR33973:SF4">
    <property type="entry name" value="OS07G0153300 PROTEIN"/>
    <property type="match status" value="1"/>
</dbReference>
<dbReference type="RefSeq" id="WP_015781390.1">
    <property type="nucleotide sequence ID" value="NC_013166.1"/>
</dbReference>
<dbReference type="PANTHER" id="PTHR33973">
    <property type="entry name" value="OS07G0153300 PROTEIN"/>
    <property type="match status" value="1"/>
</dbReference>
<dbReference type="Proteomes" id="UP000001231">
    <property type="component" value="Chromosome"/>
</dbReference>
<dbReference type="eggNOG" id="COG3496">
    <property type="taxonomic scope" value="Bacteria"/>
</dbReference>
<sequence>MLKQGFFVGSIRHRRYRPKPHEFTYDMYWSLLDLDKLPETFNQSKLWSLETWNLISFRHKDFHQNPLSSETQNKTSNKEAIVETIRQRTGETFTGQIFLLSHLRYLGFNFNSVCFYFCVADGELQYIVSEITNTPWGERHAYIHVCEEGKQADNLYKFEFDKAFHISPFIAMDMHYQWLFKVEDDELRIHMVVNQKKTNAKFFDATFTADFIPLTQSSMRSLVLKRPLQPLKMVAAIYWQALKLWLKKIPFVPHPQQDRESHKGKPKSDNR</sequence>
<evidence type="ECO:0000313" key="1">
    <source>
        <dbReference type="EMBL" id="ACV27785.1"/>
    </source>
</evidence>
<protein>
    <recommendedName>
        <fullName evidence="3">Plasmid partition ParA protein</fullName>
    </recommendedName>
</protein>
<gene>
    <name evidence="1" type="ordered locus">Kkor_2376</name>
</gene>
<organism evidence="1 2">
    <name type="scientific">Kangiella koreensis (strain DSM 16069 / JCM 12317 / KCTC 12182 / SW-125)</name>
    <dbReference type="NCBI Taxonomy" id="523791"/>
    <lineage>
        <taxon>Bacteria</taxon>
        <taxon>Pseudomonadati</taxon>
        <taxon>Pseudomonadota</taxon>
        <taxon>Gammaproteobacteria</taxon>
        <taxon>Kangiellales</taxon>
        <taxon>Kangiellaceae</taxon>
        <taxon>Kangiella</taxon>
    </lineage>
</organism>
<dbReference type="AlphaFoldDB" id="C7R8Z5"/>
<evidence type="ECO:0008006" key="3">
    <source>
        <dbReference type="Google" id="ProtNLM"/>
    </source>
</evidence>
<dbReference type="InParanoid" id="C7R8Z5"/>
<dbReference type="OrthoDB" id="9778801at2"/>
<keyword evidence="2" id="KW-1185">Reference proteome</keyword>
<dbReference type="EMBL" id="CP001707">
    <property type="protein sequence ID" value="ACV27785.1"/>
    <property type="molecule type" value="Genomic_DNA"/>
</dbReference>
<accession>C7R8Z5</accession>
<dbReference type="HOGENOM" id="CLU_065913_0_0_6"/>
<dbReference type="Pfam" id="PF07103">
    <property type="entry name" value="DUF1365"/>
    <property type="match status" value="1"/>
</dbReference>